<dbReference type="GO" id="GO:0004582">
    <property type="term" value="F:dolichyl-phosphate beta-D-mannosyltransferase activity"/>
    <property type="evidence" value="ECO:0007669"/>
    <property type="project" value="InterPro"/>
</dbReference>
<dbReference type="PANTHER" id="PTHR43398:SF1">
    <property type="entry name" value="DOLICHOL-PHOSPHATE MANNOSYLTRANSFERASE SUBUNIT 1"/>
    <property type="match status" value="1"/>
</dbReference>
<comment type="similarity">
    <text evidence="2">Belongs to the glycosyltransferase 2 family.</text>
</comment>
<evidence type="ECO:0000256" key="1">
    <source>
        <dbReference type="ARBA" id="ARBA00004141"/>
    </source>
</evidence>
<keyword evidence="5 8" id="KW-0812">Transmembrane</keyword>
<dbReference type="Gene3D" id="3.90.550.10">
    <property type="entry name" value="Spore Coat Polysaccharide Biosynthesis Protein SpsA, Chain A"/>
    <property type="match status" value="1"/>
</dbReference>
<evidence type="ECO:0000256" key="5">
    <source>
        <dbReference type="ARBA" id="ARBA00022692"/>
    </source>
</evidence>
<keyword evidence="3" id="KW-0328">Glycosyltransferase</keyword>
<reference evidence="11 12" key="1">
    <citation type="journal article" date="2015" name="Nature">
        <title>rRNA introns, odd ribosomes, and small enigmatic genomes across a large radiation of phyla.</title>
        <authorList>
            <person name="Brown C.T."/>
            <person name="Hug L.A."/>
            <person name="Thomas B.C."/>
            <person name="Sharon I."/>
            <person name="Castelle C.J."/>
            <person name="Singh A."/>
            <person name="Wilkins M.J."/>
            <person name="Williams K.H."/>
            <person name="Banfield J.F."/>
        </authorList>
    </citation>
    <scope>NUCLEOTIDE SEQUENCE [LARGE SCALE GENOMIC DNA]</scope>
</reference>
<evidence type="ECO:0000256" key="8">
    <source>
        <dbReference type="SAM" id="Phobius"/>
    </source>
</evidence>
<comment type="subcellular location">
    <subcellularLocation>
        <location evidence="1">Membrane</location>
        <topology evidence="1">Multi-pass membrane protein</topology>
    </subcellularLocation>
</comment>
<dbReference type="SUPFAM" id="SSF53448">
    <property type="entry name" value="Nucleotide-diphospho-sugar transferases"/>
    <property type="match status" value="1"/>
</dbReference>
<evidence type="ECO:0000256" key="2">
    <source>
        <dbReference type="ARBA" id="ARBA00006739"/>
    </source>
</evidence>
<dbReference type="AlphaFoldDB" id="A0A0G0XHQ9"/>
<dbReference type="InterPro" id="IPR039528">
    <property type="entry name" value="DPM1-like"/>
</dbReference>
<comment type="caution">
    <text evidence="11">The sequence shown here is derived from an EMBL/GenBank/DDBJ whole genome shotgun (WGS) entry which is preliminary data.</text>
</comment>
<protein>
    <submittedName>
        <fullName evidence="11">Glycosyltransferase</fullName>
    </submittedName>
</protein>
<dbReference type="GO" id="GO:0000271">
    <property type="term" value="P:polysaccharide biosynthetic process"/>
    <property type="evidence" value="ECO:0007669"/>
    <property type="project" value="InterPro"/>
</dbReference>
<name>A0A0G0XHQ9_9BACT</name>
<dbReference type="EMBL" id="LCAG01000006">
    <property type="protein sequence ID" value="KKR87207.1"/>
    <property type="molecule type" value="Genomic_DNA"/>
</dbReference>
<keyword evidence="4 11" id="KW-0808">Transferase</keyword>
<keyword evidence="7 8" id="KW-0472">Membrane</keyword>
<dbReference type="Pfam" id="PF04138">
    <property type="entry name" value="GtrA_DPMS_TM"/>
    <property type="match status" value="1"/>
</dbReference>
<feature type="domain" description="GtrA/DPMS transmembrane" evidence="10">
    <location>
        <begin position="250"/>
        <end position="369"/>
    </location>
</feature>
<accession>A0A0G0XHQ9</accession>
<feature type="transmembrane region" description="Helical" evidence="8">
    <location>
        <begin position="346"/>
        <end position="364"/>
    </location>
</feature>
<proteinExistence type="inferred from homology"/>
<evidence type="ECO:0000259" key="10">
    <source>
        <dbReference type="Pfam" id="PF04138"/>
    </source>
</evidence>
<evidence type="ECO:0000259" key="9">
    <source>
        <dbReference type="Pfam" id="PF00535"/>
    </source>
</evidence>
<evidence type="ECO:0000256" key="6">
    <source>
        <dbReference type="ARBA" id="ARBA00022989"/>
    </source>
</evidence>
<feature type="domain" description="Glycosyltransferase 2-like" evidence="9">
    <location>
        <begin position="6"/>
        <end position="171"/>
    </location>
</feature>
<feature type="transmembrane region" description="Helical" evidence="8">
    <location>
        <begin position="243"/>
        <end position="266"/>
    </location>
</feature>
<gene>
    <name evidence="11" type="ORF">UU34_C0006G0026</name>
</gene>
<dbReference type="InterPro" id="IPR007267">
    <property type="entry name" value="GtrA_DPMS_TM"/>
</dbReference>
<evidence type="ECO:0000256" key="3">
    <source>
        <dbReference type="ARBA" id="ARBA00022676"/>
    </source>
</evidence>
<keyword evidence="6 8" id="KW-1133">Transmembrane helix</keyword>
<organism evidence="11 12">
    <name type="scientific">Candidatus Curtissbacteria bacterium GW2011_GWA1_41_11</name>
    <dbReference type="NCBI Taxonomy" id="1618409"/>
    <lineage>
        <taxon>Bacteria</taxon>
        <taxon>Candidatus Curtissiibacteriota</taxon>
    </lineage>
</organism>
<evidence type="ECO:0000256" key="7">
    <source>
        <dbReference type="ARBA" id="ARBA00023136"/>
    </source>
</evidence>
<dbReference type="Pfam" id="PF00535">
    <property type="entry name" value="Glycos_transf_2"/>
    <property type="match status" value="1"/>
</dbReference>
<feature type="transmembrane region" description="Helical" evidence="8">
    <location>
        <begin position="272"/>
        <end position="294"/>
    </location>
</feature>
<evidence type="ECO:0000313" key="11">
    <source>
        <dbReference type="EMBL" id="KKR87207.1"/>
    </source>
</evidence>
<dbReference type="InterPro" id="IPR001173">
    <property type="entry name" value="Glyco_trans_2-like"/>
</dbReference>
<evidence type="ECO:0000313" key="12">
    <source>
        <dbReference type="Proteomes" id="UP000034854"/>
    </source>
</evidence>
<dbReference type="Proteomes" id="UP000034854">
    <property type="component" value="Unassembled WGS sequence"/>
</dbReference>
<feature type="transmembrane region" description="Helical" evidence="8">
    <location>
        <begin position="315"/>
        <end position="340"/>
    </location>
</feature>
<dbReference type="GO" id="GO:0016020">
    <property type="term" value="C:membrane"/>
    <property type="evidence" value="ECO:0007669"/>
    <property type="project" value="UniProtKB-SubCell"/>
</dbReference>
<dbReference type="PANTHER" id="PTHR43398">
    <property type="entry name" value="DOLICHOL-PHOSPHATE MANNOSYLTRANSFERASE SUBUNIT 1"/>
    <property type="match status" value="1"/>
</dbReference>
<dbReference type="InterPro" id="IPR029044">
    <property type="entry name" value="Nucleotide-diphossugar_trans"/>
</dbReference>
<sequence length="371" mass="41501">MPKAVVILPTYNERENIVPMLDLILGVCRQIAGYTFFILVVDDFSPDGTAAVVGFYQKTHKNVYLTSGPKLGLGKGILRGMRYAIGTLGADVIVQMDADLSHDPKALPAFFKKFEEGADFVVGSRYIPGGSIPKNWAVLRKIYSVIGNSIVRFGLGQTHVHDWTGGYRLYTPKYVRMLEDELENYSGYVFQIAFLHKSILHGARIGEVPIHFTDRMHGHSKIAPSEYIKNIFFYIGRERVRPLFAGSFGKFVVVGTIGFVINTVILEALVAFGFHPVVGSVVGAEVTIISNFFFNNAWTFRERKIGGKRRTAAKFVQFNISSIGAVVIQATTIWIGSYLFGVSSYRLFYILGTIVGIAWNYMMYSKVIWKK</sequence>
<evidence type="ECO:0000256" key="4">
    <source>
        <dbReference type="ARBA" id="ARBA00022679"/>
    </source>
</evidence>
<dbReference type="CDD" id="cd06442">
    <property type="entry name" value="DPM1_like"/>
    <property type="match status" value="1"/>
</dbReference>